<dbReference type="PROSITE" id="PS50104">
    <property type="entry name" value="TIR"/>
    <property type="match status" value="1"/>
</dbReference>
<dbReference type="EMBL" id="LYDR01000039">
    <property type="protein sequence ID" value="ODA34862.1"/>
    <property type="molecule type" value="Genomic_DNA"/>
</dbReference>
<dbReference type="GO" id="GO:0007165">
    <property type="term" value="P:signal transduction"/>
    <property type="evidence" value="ECO:0007669"/>
    <property type="project" value="InterPro"/>
</dbReference>
<dbReference type="Gene3D" id="3.40.50.10140">
    <property type="entry name" value="Toll/interleukin-1 receptor homology (TIR) domain"/>
    <property type="match status" value="1"/>
</dbReference>
<feature type="domain" description="TIR" evidence="1">
    <location>
        <begin position="1"/>
        <end position="122"/>
    </location>
</feature>
<dbReference type="InterPro" id="IPR035897">
    <property type="entry name" value="Toll_tir_struct_dom_sf"/>
</dbReference>
<protein>
    <recommendedName>
        <fullName evidence="1">TIR domain-containing protein</fullName>
    </recommendedName>
</protein>
<keyword evidence="3" id="KW-1185">Reference proteome</keyword>
<reference evidence="2 3" key="1">
    <citation type="submission" date="2016-05" db="EMBL/GenBank/DDBJ databases">
        <title>Genomic and physiological characterization of Planctopirus sp. isolated from fresh water lake.</title>
        <authorList>
            <person name="Subhash Y."/>
            <person name="Ramana C."/>
        </authorList>
    </citation>
    <scope>NUCLEOTIDE SEQUENCE [LARGE SCALE GENOMIC DNA]</scope>
    <source>
        <strain evidence="2 3">JC280</strain>
    </source>
</reference>
<evidence type="ECO:0000313" key="2">
    <source>
        <dbReference type="EMBL" id="ODA34862.1"/>
    </source>
</evidence>
<dbReference type="SUPFAM" id="SSF52200">
    <property type="entry name" value="Toll/Interleukin receptor TIR domain"/>
    <property type="match status" value="1"/>
</dbReference>
<accession>A0A1C3ENR1</accession>
<dbReference type="Proteomes" id="UP000094828">
    <property type="component" value="Unassembled WGS sequence"/>
</dbReference>
<comment type="caution">
    <text evidence="2">The sequence shown here is derived from an EMBL/GenBank/DDBJ whole genome shotgun (WGS) entry which is preliminary data.</text>
</comment>
<evidence type="ECO:0000313" key="3">
    <source>
        <dbReference type="Proteomes" id="UP000094828"/>
    </source>
</evidence>
<sequence>MSHATADKWIATTICEKIDAIGATSFRDDRDINGGDSIPQSIRTEIQISRELVVLLTPDSIERPWVLLEVGAAWGRRKDYRIVPVLCHVTFDAIPDIIEGKKAFHINDFDKYLAELKRRVKK</sequence>
<dbReference type="InterPro" id="IPR000157">
    <property type="entry name" value="TIR_dom"/>
</dbReference>
<proteinExistence type="predicted"/>
<name>A0A1C3ENR1_9PLAN</name>
<dbReference type="Pfam" id="PF13676">
    <property type="entry name" value="TIR_2"/>
    <property type="match status" value="1"/>
</dbReference>
<evidence type="ECO:0000259" key="1">
    <source>
        <dbReference type="PROSITE" id="PS50104"/>
    </source>
</evidence>
<organism evidence="2 3">
    <name type="scientific">Planctopirus hydrillae</name>
    <dbReference type="NCBI Taxonomy" id="1841610"/>
    <lineage>
        <taxon>Bacteria</taxon>
        <taxon>Pseudomonadati</taxon>
        <taxon>Planctomycetota</taxon>
        <taxon>Planctomycetia</taxon>
        <taxon>Planctomycetales</taxon>
        <taxon>Planctomycetaceae</taxon>
        <taxon>Planctopirus</taxon>
    </lineage>
</organism>
<dbReference type="AlphaFoldDB" id="A0A1C3ENR1"/>
<gene>
    <name evidence="2" type="ORF">A6X21_04210</name>
</gene>
<dbReference type="RefSeq" id="WP_068846354.1">
    <property type="nucleotide sequence ID" value="NZ_LYDR01000039.1"/>
</dbReference>